<comment type="caution">
    <text evidence="1">The sequence shown here is derived from an EMBL/GenBank/DDBJ whole genome shotgun (WGS) entry which is preliminary data.</text>
</comment>
<keyword evidence="2" id="KW-1185">Reference proteome</keyword>
<dbReference type="EMBL" id="KZ308487">
    <property type="protein sequence ID" value="KAG8230421.1"/>
    <property type="molecule type" value="Genomic_DNA"/>
</dbReference>
<reference evidence="1" key="2">
    <citation type="submission" date="2017-10" db="EMBL/GenBank/DDBJ databases">
        <title>Ladona fulva Genome sequencing and assembly.</title>
        <authorList>
            <person name="Murali S."/>
            <person name="Richards S."/>
            <person name="Bandaranaike D."/>
            <person name="Bellair M."/>
            <person name="Blankenburg K."/>
            <person name="Chao H."/>
            <person name="Dinh H."/>
            <person name="Doddapaneni H."/>
            <person name="Dugan-Rocha S."/>
            <person name="Elkadiri S."/>
            <person name="Gnanaolivu R."/>
            <person name="Hernandez B."/>
            <person name="Skinner E."/>
            <person name="Javaid M."/>
            <person name="Lee S."/>
            <person name="Li M."/>
            <person name="Ming W."/>
            <person name="Munidasa M."/>
            <person name="Muniz J."/>
            <person name="Nguyen L."/>
            <person name="Hughes D."/>
            <person name="Osuji N."/>
            <person name="Pu L.-L."/>
            <person name="Puazo M."/>
            <person name="Qu C."/>
            <person name="Quiroz J."/>
            <person name="Raj R."/>
            <person name="Weissenberger G."/>
            <person name="Xin Y."/>
            <person name="Zou X."/>
            <person name="Han Y."/>
            <person name="Worley K."/>
            <person name="Muzny D."/>
            <person name="Gibbs R."/>
        </authorList>
    </citation>
    <scope>NUCLEOTIDE SEQUENCE</scope>
    <source>
        <strain evidence="1">Sampled in the wild</strain>
    </source>
</reference>
<reference evidence="1" key="1">
    <citation type="submission" date="2013-04" db="EMBL/GenBank/DDBJ databases">
        <authorList>
            <person name="Qu J."/>
            <person name="Murali S.C."/>
            <person name="Bandaranaike D."/>
            <person name="Bellair M."/>
            <person name="Blankenburg K."/>
            <person name="Chao H."/>
            <person name="Dinh H."/>
            <person name="Doddapaneni H."/>
            <person name="Downs B."/>
            <person name="Dugan-Rocha S."/>
            <person name="Elkadiri S."/>
            <person name="Gnanaolivu R.D."/>
            <person name="Hernandez B."/>
            <person name="Javaid M."/>
            <person name="Jayaseelan J.C."/>
            <person name="Lee S."/>
            <person name="Li M."/>
            <person name="Ming W."/>
            <person name="Munidasa M."/>
            <person name="Muniz J."/>
            <person name="Nguyen L."/>
            <person name="Ongeri F."/>
            <person name="Osuji N."/>
            <person name="Pu L.-L."/>
            <person name="Puazo M."/>
            <person name="Qu C."/>
            <person name="Quiroz J."/>
            <person name="Raj R."/>
            <person name="Weissenberger G."/>
            <person name="Xin Y."/>
            <person name="Zou X."/>
            <person name="Han Y."/>
            <person name="Richards S."/>
            <person name="Worley K."/>
            <person name="Muzny D."/>
            <person name="Gibbs R."/>
        </authorList>
    </citation>
    <scope>NUCLEOTIDE SEQUENCE</scope>
    <source>
        <strain evidence="1">Sampled in the wild</strain>
    </source>
</reference>
<proteinExistence type="predicted"/>
<dbReference type="AlphaFoldDB" id="A0A8K0P1T9"/>
<accession>A0A8K0P1T9</accession>
<evidence type="ECO:0000313" key="2">
    <source>
        <dbReference type="Proteomes" id="UP000792457"/>
    </source>
</evidence>
<gene>
    <name evidence="1" type="ORF">J437_LFUL013364</name>
</gene>
<dbReference type="OrthoDB" id="10048737at2759"/>
<evidence type="ECO:0000313" key="1">
    <source>
        <dbReference type="EMBL" id="KAG8230421.1"/>
    </source>
</evidence>
<sequence>MNDSLLSFSFATAGPTIEVQAVTKGTAILPCDIVPPIANDSAILVIWYKNEMTAIYRMLSVL</sequence>
<organism evidence="1 2">
    <name type="scientific">Ladona fulva</name>
    <name type="common">Scarce chaser dragonfly</name>
    <name type="synonym">Libellula fulva</name>
    <dbReference type="NCBI Taxonomy" id="123851"/>
    <lineage>
        <taxon>Eukaryota</taxon>
        <taxon>Metazoa</taxon>
        <taxon>Ecdysozoa</taxon>
        <taxon>Arthropoda</taxon>
        <taxon>Hexapoda</taxon>
        <taxon>Insecta</taxon>
        <taxon>Pterygota</taxon>
        <taxon>Palaeoptera</taxon>
        <taxon>Odonata</taxon>
        <taxon>Epiprocta</taxon>
        <taxon>Anisoptera</taxon>
        <taxon>Libelluloidea</taxon>
        <taxon>Libellulidae</taxon>
        <taxon>Ladona</taxon>
    </lineage>
</organism>
<name>A0A8K0P1T9_LADFU</name>
<protein>
    <submittedName>
        <fullName evidence="1">Uncharacterized protein</fullName>
    </submittedName>
</protein>
<dbReference type="Proteomes" id="UP000792457">
    <property type="component" value="Unassembled WGS sequence"/>
</dbReference>